<evidence type="ECO:0000313" key="5">
    <source>
        <dbReference type="Proteomes" id="UP000246740"/>
    </source>
</evidence>
<organism evidence="4 5">
    <name type="scientific">Testicularia cyperi</name>
    <dbReference type="NCBI Taxonomy" id="1882483"/>
    <lineage>
        <taxon>Eukaryota</taxon>
        <taxon>Fungi</taxon>
        <taxon>Dikarya</taxon>
        <taxon>Basidiomycota</taxon>
        <taxon>Ustilaginomycotina</taxon>
        <taxon>Ustilaginomycetes</taxon>
        <taxon>Ustilaginales</taxon>
        <taxon>Anthracoideaceae</taxon>
        <taxon>Testicularia</taxon>
    </lineage>
</organism>
<dbReference type="InterPro" id="IPR015158">
    <property type="entry name" value="Bud22_dom"/>
</dbReference>
<feature type="compositionally biased region" description="Basic residues" evidence="2">
    <location>
        <begin position="480"/>
        <end position="492"/>
    </location>
</feature>
<feature type="compositionally biased region" description="Low complexity" evidence="2">
    <location>
        <begin position="581"/>
        <end position="594"/>
    </location>
</feature>
<feature type="compositionally biased region" description="Basic and acidic residues" evidence="2">
    <location>
        <begin position="231"/>
        <end position="262"/>
    </location>
</feature>
<dbReference type="PANTHER" id="PTHR23325:SF1">
    <property type="entry name" value="SERUM RESPONSE FACTOR-BINDING PROTEIN 1"/>
    <property type="match status" value="1"/>
</dbReference>
<dbReference type="InParanoid" id="A0A317XR15"/>
<feature type="compositionally biased region" description="Basic and acidic residues" evidence="2">
    <location>
        <begin position="465"/>
        <end position="479"/>
    </location>
</feature>
<feature type="compositionally biased region" description="Acidic residues" evidence="2">
    <location>
        <begin position="285"/>
        <end position="299"/>
    </location>
</feature>
<evidence type="ECO:0000313" key="4">
    <source>
        <dbReference type="EMBL" id="PWZ00542.1"/>
    </source>
</evidence>
<feature type="compositionally biased region" description="Acidic residues" evidence="2">
    <location>
        <begin position="358"/>
        <end position="391"/>
    </location>
</feature>
<dbReference type="Proteomes" id="UP000246740">
    <property type="component" value="Unassembled WGS sequence"/>
</dbReference>
<dbReference type="PANTHER" id="PTHR23325">
    <property type="entry name" value="SERUM RESPONSE FACTOR-BINDING"/>
    <property type="match status" value="1"/>
</dbReference>
<evidence type="ECO:0000256" key="1">
    <source>
        <dbReference type="ARBA" id="ARBA00023054"/>
    </source>
</evidence>
<feature type="region of interest" description="Disordered" evidence="2">
    <location>
        <begin position="224"/>
        <end position="644"/>
    </location>
</feature>
<feature type="compositionally biased region" description="Basic and acidic residues" evidence="2">
    <location>
        <begin position="300"/>
        <end position="310"/>
    </location>
</feature>
<reference evidence="4 5" key="1">
    <citation type="journal article" date="2018" name="Mol. Biol. Evol.">
        <title>Broad Genomic Sampling Reveals a Smut Pathogenic Ancestry of the Fungal Clade Ustilaginomycotina.</title>
        <authorList>
            <person name="Kijpornyongpan T."/>
            <person name="Mondo S.J."/>
            <person name="Barry K."/>
            <person name="Sandor L."/>
            <person name="Lee J."/>
            <person name="Lipzen A."/>
            <person name="Pangilinan J."/>
            <person name="LaButti K."/>
            <person name="Hainaut M."/>
            <person name="Henrissat B."/>
            <person name="Grigoriev I.V."/>
            <person name="Spatafora J.W."/>
            <person name="Aime M.C."/>
        </authorList>
    </citation>
    <scope>NUCLEOTIDE SEQUENCE [LARGE SCALE GENOMIC DNA]</scope>
    <source>
        <strain evidence="4 5">MCA 3645</strain>
    </source>
</reference>
<dbReference type="EMBL" id="KZ819192">
    <property type="protein sequence ID" value="PWZ00542.1"/>
    <property type="molecule type" value="Genomic_DNA"/>
</dbReference>
<protein>
    <submittedName>
        <fullName evidence="4">Bud-site selection protein</fullName>
    </submittedName>
</protein>
<feature type="compositionally biased region" description="Acidic residues" evidence="2">
    <location>
        <begin position="263"/>
        <end position="274"/>
    </location>
</feature>
<accession>A0A317XR15</accession>
<feature type="compositionally biased region" description="Acidic residues" evidence="2">
    <location>
        <begin position="327"/>
        <end position="347"/>
    </location>
</feature>
<feature type="compositionally biased region" description="Basic and acidic residues" evidence="2">
    <location>
        <begin position="507"/>
        <end position="534"/>
    </location>
</feature>
<feature type="compositionally biased region" description="Basic residues" evidence="2">
    <location>
        <begin position="413"/>
        <end position="431"/>
    </location>
</feature>
<dbReference type="InterPro" id="IPR037393">
    <property type="entry name" value="Bud22/SRFB1"/>
</dbReference>
<keyword evidence="5" id="KW-1185">Reference proteome</keyword>
<feature type="domain" description="Bud22" evidence="3">
    <location>
        <begin position="83"/>
        <end position="644"/>
    </location>
</feature>
<name>A0A317XR15_9BASI</name>
<dbReference type="GO" id="GO:0030490">
    <property type="term" value="P:maturation of SSU-rRNA"/>
    <property type="evidence" value="ECO:0007669"/>
    <property type="project" value="TreeGrafter"/>
</dbReference>
<keyword evidence="1" id="KW-0175">Coiled coil</keyword>
<feature type="compositionally biased region" description="Low complexity" evidence="2">
    <location>
        <begin position="15"/>
        <end position="33"/>
    </location>
</feature>
<dbReference type="AlphaFoldDB" id="A0A317XR15"/>
<evidence type="ECO:0000259" key="3">
    <source>
        <dbReference type="Pfam" id="PF09073"/>
    </source>
</evidence>
<sequence length="644" mass="70598">MAYGKQAKALKEAMASASSRESSVSSEASSSRSTLDEGLADLTDKLHEDDDENDNSDENESSAEESRDETSKKMDLGKAKTKLHFVARTLRASTKKAKTFEQVKRLKDLRKKESMADQAALAEKELGALKAIDIDYFAGRALMVKNKLLPRPAEMASPSATETFPYLQMVREEDLLGEAMLHEPSHTANKAEERAKAKISSSKLLAEQVAKFVEEFKKLIGMQTSASKAIAKAEDAVSDKGKSRATEEDLKNDAGDADREWSGSEEDDEDDSEDDRQAIRRAPQDLEDDEDEEDEEQNEEELKRIGREKLAALGDLSQWDDMLGSDSGEDQGRDDDDSEEDTDDDASDANSQGTPSDSDSDSDDGDSDSEEDDSDDSNSDSESDSDLDAESSDSGSERDVGDDSETETAVAGQKRKKASNGKSASKSKKSKKESTSTSTFLPSLSTGFIAGGRSDDDWSDAEADLADRDLSELKKGGKKTERKNRMGQRARKAIWEKKYGKNANHVKLREEKKRARMDRDSERSGQGRPGEDAARGGARQRPTFDQPKSDGGWGGKVAPRTKAQLNPPKIQRFPRPPVNGAPNTPSASSTTNPPTFQPKPFTAQPKHDNPAPKSAEMHPSWIAKQKQKELQAQLKPEGKKIVFD</sequence>
<dbReference type="GO" id="GO:0030686">
    <property type="term" value="C:90S preribosome"/>
    <property type="evidence" value="ECO:0007669"/>
    <property type="project" value="TreeGrafter"/>
</dbReference>
<feature type="compositionally biased region" description="Basic and acidic residues" evidence="2">
    <location>
        <begin position="275"/>
        <end position="284"/>
    </location>
</feature>
<dbReference type="OrthoDB" id="3364872at2759"/>
<proteinExistence type="predicted"/>
<feature type="compositionally biased region" description="Low complexity" evidence="2">
    <location>
        <begin position="435"/>
        <end position="446"/>
    </location>
</feature>
<dbReference type="Pfam" id="PF09073">
    <property type="entry name" value="BUD22"/>
    <property type="match status" value="1"/>
</dbReference>
<feature type="compositionally biased region" description="Basic and acidic residues" evidence="2">
    <location>
        <begin position="64"/>
        <end position="78"/>
    </location>
</feature>
<dbReference type="STRING" id="1882483.A0A317XR15"/>
<feature type="region of interest" description="Disordered" evidence="2">
    <location>
        <begin position="1"/>
        <end position="78"/>
    </location>
</feature>
<evidence type="ECO:0000256" key="2">
    <source>
        <dbReference type="SAM" id="MobiDB-lite"/>
    </source>
</evidence>
<feature type="compositionally biased region" description="Acidic residues" evidence="2">
    <location>
        <begin position="49"/>
        <end position="63"/>
    </location>
</feature>
<dbReference type="GO" id="GO:0005634">
    <property type="term" value="C:nucleus"/>
    <property type="evidence" value="ECO:0007669"/>
    <property type="project" value="TreeGrafter"/>
</dbReference>
<gene>
    <name evidence="4" type="ORF">BCV70DRAFT_226427</name>
</gene>